<evidence type="ECO:0000313" key="7">
    <source>
        <dbReference type="Proteomes" id="UP001500843"/>
    </source>
</evidence>
<proteinExistence type="predicted"/>
<keyword evidence="3" id="KW-0804">Transcription</keyword>
<keyword evidence="7" id="KW-1185">Reference proteome</keyword>
<dbReference type="Pfam" id="PF00440">
    <property type="entry name" value="TetR_N"/>
    <property type="match status" value="1"/>
</dbReference>
<dbReference type="InterPro" id="IPR001647">
    <property type="entry name" value="HTH_TetR"/>
</dbReference>
<name>A0ABP8XK34_9MICO</name>
<keyword evidence="2 4" id="KW-0238">DNA-binding</keyword>
<dbReference type="Gene3D" id="1.10.357.10">
    <property type="entry name" value="Tetracycline Repressor, domain 2"/>
    <property type="match status" value="1"/>
</dbReference>
<evidence type="ECO:0000313" key="6">
    <source>
        <dbReference type="EMBL" id="GAA4709034.1"/>
    </source>
</evidence>
<accession>A0ABP8XK34</accession>
<dbReference type="InterPro" id="IPR050109">
    <property type="entry name" value="HTH-type_TetR-like_transc_reg"/>
</dbReference>
<dbReference type="InterPro" id="IPR009057">
    <property type="entry name" value="Homeodomain-like_sf"/>
</dbReference>
<evidence type="ECO:0000259" key="5">
    <source>
        <dbReference type="PROSITE" id="PS50977"/>
    </source>
</evidence>
<sequence length="197" mass="21661">MPRVPTAYPRLVTTEQIERGARARTRQAVLDAAAAVWAHDFSASLSAIAERAQVSRSTLHRYFTDRQALVDALLLDSLARLETLDDGGAASAPAMDTLEQYLRAGVEMGDRVIFLFADPNRFAGNPHWSADDGDGEMRALVDRARADGAIDERIPTSWAVSVYYALLYTAAEVSNQDMPRHVAADLAVRSFRRSVEP</sequence>
<evidence type="ECO:0000256" key="1">
    <source>
        <dbReference type="ARBA" id="ARBA00023015"/>
    </source>
</evidence>
<evidence type="ECO:0000256" key="3">
    <source>
        <dbReference type="ARBA" id="ARBA00023163"/>
    </source>
</evidence>
<dbReference type="PROSITE" id="PS50977">
    <property type="entry name" value="HTH_TETR_2"/>
    <property type="match status" value="1"/>
</dbReference>
<comment type="caution">
    <text evidence="6">The sequence shown here is derived from an EMBL/GenBank/DDBJ whole genome shotgun (WGS) entry which is preliminary data.</text>
</comment>
<evidence type="ECO:0000256" key="2">
    <source>
        <dbReference type="ARBA" id="ARBA00023125"/>
    </source>
</evidence>
<reference evidence="7" key="1">
    <citation type="journal article" date="2019" name="Int. J. Syst. Evol. Microbiol.">
        <title>The Global Catalogue of Microorganisms (GCM) 10K type strain sequencing project: providing services to taxonomists for standard genome sequencing and annotation.</title>
        <authorList>
            <consortium name="The Broad Institute Genomics Platform"/>
            <consortium name="The Broad Institute Genome Sequencing Center for Infectious Disease"/>
            <person name="Wu L."/>
            <person name="Ma J."/>
        </authorList>
    </citation>
    <scope>NUCLEOTIDE SEQUENCE [LARGE SCALE GENOMIC DNA]</scope>
    <source>
        <strain evidence="7">JCM 17975</strain>
    </source>
</reference>
<dbReference type="SUPFAM" id="SSF46689">
    <property type="entry name" value="Homeodomain-like"/>
    <property type="match status" value="1"/>
</dbReference>
<dbReference type="EMBL" id="BAABHM010000016">
    <property type="protein sequence ID" value="GAA4709034.1"/>
    <property type="molecule type" value="Genomic_DNA"/>
</dbReference>
<dbReference type="PANTHER" id="PTHR30055:SF234">
    <property type="entry name" value="HTH-TYPE TRANSCRIPTIONAL REGULATOR BETI"/>
    <property type="match status" value="1"/>
</dbReference>
<dbReference type="PANTHER" id="PTHR30055">
    <property type="entry name" value="HTH-TYPE TRANSCRIPTIONAL REGULATOR RUTR"/>
    <property type="match status" value="1"/>
</dbReference>
<evidence type="ECO:0000256" key="4">
    <source>
        <dbReference type="PROSITE-ProRule" id="PRU00335"/>
    </source>
</evidence>
<feature type="DNA-binding region" description="H-T-H motif" evidence="4">
    <location>
        <begin position="44"/>
        <end position="63"/>
    </location>
</feature>
<feature type="domain" description="HTH tetR-type" evidence="5">
    <location>
        <begin position="23"/>
        <end position="81"/>
    </location>
</feature>
<organism evidence="6 7">
    <name type="scientific">Promicromonospora umidemergens</name>
    <dbReference type="NCBI Taxonomy" id="629679"/>
    <lineage>
        <taxon>Bacteria</taxon>
        <taxon>Bacillati</taxon>
        <taxon>Actinomycetota</taxon>
        <taxon>Actinomycetes</taxon>
        <taxon>Micrococcales</taxon>
        <taxon>Promicromonosporaceae</taxon>
        <taxon>Promicromonospora</taxon>
    </lineage>
</organism>
<dbReference type="Proteomes" id="UP001500843">
    <property type="component" value="Unassembled WGS sequence"/>
</dbReference>
<protein>
    <submittedName>
        <fullName evidence="6">TetR/AcrR family transcriptional regulator</fullName>
    </submittedName>
</protein>
<keyword evidence="1" id="KW-0805">Transcription regulation</keyword>
<gene>
    <name evidence="6" type="ORF">GCM10023198_34690</name>
</gene>